<dbReference type="InterPro" id="IPR058163">
    <property type="entry name" value="LysR-type_TF_proteobact-type"/>
</dbReference>
<evidence type="ECO:0000256" key="4">
    <source>
        <dbReference type="ARBA" id="ARBA00023163"/>
    </source>
</evidence>
<dbReference type="AlphaFoldDB" id="K9HBY0"/>
<dbReference type="Pfam" id="PF00126">
    <property type="entry name" value="HTH_1"/>
    <property type="match status" value="1"/>
</dbReference>
<dbReference type="STRING" id="1238182.C882_1054"/>
<evidence type="ECO:0000259" key="6">
    <source>
        <dbReference type="PROSITE" id="PS50931"/>
    </source>
</evidence>
<dbReference type="GO" id="GO:0003700">
    <property type="term" value="F:DNA-binding transcription factor activity"/>
    <property type="evidence" value="ECO:0007669"/>
    <property type="project" value="InterPro"/>
</dbReference>
<name>K9HBY0_9PROT</name>
<dbReference type="PANTHER" id="PTHR30537">
    <property type="entry name" value="HTH-TYPE TRANSCRIPTIONAL REGULATOR"/>
    <property type="match status" value="1"/>
</dbReference>
<reference evidence="7 8" key="1">
    <citation type="journal article" date="2013" name="Genome Announc.">
        <title>Draft Genome Sequence of an Alphaproteobacterium, Caenispirillum salinarum AK4(T), Isolated from a Solar Saltern.</title>
        <authorList>
            <person name="Khatri I."/>
            <person name="Singh A."/>
            <person name="Korpole S."/>
            <person name="Pinnaka A.K."/>
            <person name="Subramanian S."/>
        </authorList>
    </citation>
    <scope>NUCLEOTIDE SEQUENCE [LARGE SCALE GENOMIC DNA]</scope>
    <source>
        <strain evidence="7 8">AK4</strain>
    </source>
</reference>
<feature type="domain" description="HTH lysR-type" evidence="6">
    <location>
        <begin position="10"/>
        <end position="59"/>
    </location>
</feature>
<dbReference type="Gene3D" id="1.10.10.10">
    <property type="entry name" value="Winged helix-like DNA-binding domain superfamily/Winged helix DNA-binding domain"/>
    <property type="match status" value="1"/>
</dbReference>
<dbReference type="FunFam" id="1.10.10.10:FF:000001">
    <property type="entry name" value="LysR family transcriptional regulator"/>
    <property type="match status" value="1"/>
</dbReference>
<evidence type="ECO:0000313" key="7">
    <source>
        <dbReference type="EMBL" id="EKV28053.1"/>
    </source>
</evidence>
<dbReference type="OrthoDB" id="9812435at2"/>
<dbReference type="GO" id="GO:0006351">
    <property type="term" value="P:DNA-templated transcription"/>
    <property type="evidence" value="ECO:0007669"/>
    <property type="project" value="TreeGrafter"/>
</dbReference>
<evidence type="ECO:0000256" key="5">
    <source>
        <dbReference type="SAM" id="MobiDB-lite"/>
    </source>
</evidence>
<sequence length="314" mass="34447">MNRWDGIDEFVAVAEAGSFRAGAERLRVSSSQVSRQVAALENRLQTRLFYRTTRRVTLTDAGRVLLERCQRLVEERDEALRAAVDREEGEPRGVLRMTCAVSYGERFIVPLMNAFVEKHPALHLDIQLTNTTIDLVQEQVDLAVRLGRLTDSGIVATRLAPRVMHLCAAPTYLARNGTPHSLSEIAGHDCLVGTAETWLFDDGGGRETLVRPAGRWRCNSGSAVLDAALRGFGLCQLPDYYVTEPIAAGRLVSLLPNHRPPHTAVWAAYPQRRHLSAKVRLAIEHLKAGLARRPEYAPPLPAAPGGGPQDAATG</sequence>
<keyword evidence="4" id="KW-0804">Transcription</keyword>
<dbReference type="eggNOG" id="COG0583">
    <property type="taxonomic scope" value="Bacteria"/>
</dbReference>
<dbReference type="EMBL" id="ANHY01000017">
    <property type="protein sequence ID" value="EKV28053.1"/>
    <property type="molecule type" value="Genomic_DNA"/>
</dbReference>
<dbReference type="FunFam" id="3.40.190.290:FF:000001">
    <property type="entry name" value="Transcriptional regulator, LysR family"/>
    <property type="match status" value="1"/>
</dbReference>
<comment type="caution">
    <text evidence="7">The sequence shown here is derived from an EMBL/GenBank/DDBJ whole genome shotgun (WGS) entry which is preliminary data.</text>
</comment>
<dbReference type="Proteomes" id="UP000009881">
    <property type="component" value="Unassembled WGS sequence"/>
</dbReference>
<dbReference type="SUPFAM" id="SSF46785">
    <property type="entry name" value="Winged helix' DNA-binding domain"/>
    <property type="match status" value="1"/>
</dbReference>
<protein>
    <submittedName>
        <fullName evidence="7">Transcriptional regulator, LysR family, in formaldehyde detoxification operon</fullName>
    </submittedName>
</protein>
<dbReference type="PROSITE" id="PS50931">
    <property type="entry name" value="HTH_LYSR"/>
    <property type="match status" value="1"/>
</dbReference>
<proteinExistence type="inferred from homology"/>
<evidence type="ECO:0000256" key="3">
    <source>
        <dbReference type="ARBA" id="ARBA00023125"/>
    </source>
</evidence>
<evidence type="ECO:0000313" key="8">
    <source>
        <dbReference type="Proteomes" id="UP000009881"/>
    </source>
</evidence>
<dbReference type="GO" id="GO:0043565">
    <property type="term" value="F:sequence-specific DNA binding"/>
    <property type="evidence" value="ECO:0007669"/>
    <property type="project" value="TreeGrafter"/>
</dbReference>
<dbReference type="RefSeq" id="WP_009541710.1">
    <property type="nucleotide sequence ID" value="NZ_ANHY01000017.1"/>
</dbReference>
<feature type="region of interest" description="Disordered" evidence="5">
    <location>
        <begin position="295"/>
        <end position="314"/>
    </location>
</feature>
<evidence type="ECO:0000256" key="2">
    <source>
        <dbReference type="ARBA" id="ARBA00023015"/>
    </source>
</evidence>
<dbReference type="InterPro" id="IPR036390">
    <property type="entry name" value="WH_DNA-bd_sf"/>
</dbReference>
<organism evidence="7 8">
    <name type="scientific">Caenispirillum salinarum AK4</name>
    <dbReference type="NCBI Taxonomy" id="1238182"/>
    <lineage>
        <taxon>Bacteria</taxon>
        <taxon>Pseudomonadati</taxon>
        <taxon>Pseudomonadota</taxon>
        <taxon>Alphaproteobacteria</taxon>
        <taxon>Rhodospirillales</taxon>
        <taxon>Novispirillaceae</taxon>
        <taxon>Caenispirillum</taxon>
    </lineage>
</organism>
<keyword evidence="3" id="KW-0238">DNA-binding</keyword>
<gene>
    <name evidence="7" type="ORF">C882_1054</name>
</gene>
<dbReference type="InterPro" id="IPR036388">
    <property type="entry name" value="WH-like_DNA-bd_sf"/>
</dbReference>
<dbReference type="SUPFAM" id="SSF53850">
    <property type="entry name" value="Periplasmic binding protein-like II"/>
    <property type="match status" value="1"/>
</dbReference>
<dbReference type="InterPro" id="IPR005119">
    <property type="entry name" value="LysR_subst-bd"/>
</dbReference>
<keyword evidence="2" id="KW-0805">Transcription regulation</keyword>
<comment type="similarity">
    <text evidence="1">Belongs to the LysR transcriptional regulatory family.</text>
</comment>
<keyword evidence="8" id="KW-1185">Reference proteome</keyword>
<dbReference type="PATRIC" id="fig|1238182.3.peg.3268"/>
<dbReference type="InterPro" id="IPR000847">
    <property type="entry name" value="LysR_HTH_N"/>
</dbReference>
<dbReference type="PANTHER" id="PTHR30537:SF10">
    <property type="entry name" value="TRANSCRIPTIONAL REGULATOR-RELATED"/>
    <property type="match status" value="1"/>
</dbReference>
<accession>K9HBY0</accession>
<dbReference type="Gene3D" id="3.40.190.290">
    <property type="match status" value="1"/>
</dbReference>
<dbReference type="Pfam" id="PF03466">
    <property type="entry name" value="LysR_substrate"/>
    <property type="match status" value="1"/>
</dbReference>
<evidence type="ECO:0000256" key="1">
    <source>
        <dbReference type="ARBA" id="ARBA00009437"/>
    </source>
</evidence>